<accession>A0A8S1M028</accession>
<dbReference type="Pfam" id="PF00400">
    <property type="entry name" value="WD40"/>
    <property type="match status" value="8"/>
</dbReference>
<feature type="repeat" description="WD" evidence="5">
    <location>
        <begin position="403"/>
        <end position="444"/>
    </location>
</feature>
<feature type="repeat" description="WD" evidence="5">
    <location>
        <begin position="338"/>
        <end position="360"/>
    </location>
</feature>
<dbReference type="EMBL" id="CAJJDM010000050">
    <property type="protein sequence ID" value="CAD8072879.1"/>
    <property type="molecule type" value="Genomic_DNA"/>
</dbReference>
<name>A0A8S1M028_PARPR</name>
<evidence type="ECO:0000313" key="8">
    <source>
        <dbReference type="Proteomes" id="UP000688137"/>
    </source>
</evidence>
<keyword evidence="2 5" id="KW-0853">WD repeat</keyword>
<gene>
    <name evidence="7" type="ORF">PPRIM_AZ9-3.1.T0500094</name>
</gene>
<sequence>MDQTKKKIKPNQITLLPPDTRVFVTLINPYGEEAQKSLELSVNTTKEELQSILQQLVKTEEDQVYSFFHNNIELIDTLNQLIASDPEYKLENTFSLTYHPQSLFRIQPITRQTAALEGHEQPVLCVQFRTHGDVLATGSGDTTIRLWDMLTETPIATLKGHKNWVLCLAWSPDCKYIASGSHDGQVCIWDVETNSLKGQPLIGHTKWVTSIAWQPMHLDEECTLVASSSKDGSVRIWSRISLSCLISINAHQKAITKMLWGGQGHIYTASEDTTIGVWNKSGKRVQELKGHGHWVNSIALHTDYTIRCACFSEGNTEINRKQAKVLFDKMLNGKNERLVSGSDDQTLMLWEYTSSKPKVRMTGHQQQVNHVQFSPDGRYIVSASFDKSLRIWDGYNGNWIATLRGHVGSVYQVSWSSDSRYMLSASKDSTLKLWSLQKKKLAFDLPGHADEVYAVDWAPIGGEKAGSGGKDRRVKIWRH</sequence>
<dbReference type="GO" id="GO:0005730">
    <property type="term" value="C:nucleolus"/>
    <property type="evidence" value="ECO:0007669"/>
    <property type="project" value="UniProtKB-SubCell"/>
</dbReference>
<evidence type="ECO:0000256" key="4">
    <source>
        <dbReference type="ARBA" id="ARBA00023242"/>
    </source>
</evidence>
<dbReference type="PROSITE" id="PS00678">
    <property type="entry name" value="WD_REPEATS_1"/>
    <property type="match status" value="2"/>
</dbReference>
<feature type="repeat" description="WD" evidence="5">
    <location>
        <begin position="248"/>
        <end position="279"/>
    </location>
</feature>
<keyword evidence="4" id="KW-0539">Nucleus</keyword>
<dbReference type="PANTHER" id="PTHR19848:SF0">
    <property type="entry name" value="NOTCHLESS PROTEIN HOMOLOG 1"/>
    <property type="match status" value="1"/>
</dbReference>
<evidence type="ECO:0000256" key="3">
    <source>
        <dbReference type="ARBA" id="ARBA00022737"/>
    </source>
</evidence>
<evidence type="ECO:0000256" key="1">
    <source>
        <dbReference type="ARBA" id="ARBA00004604"/>
    </source>
</evidence>
<proteinExistence type="predicted"/>
<dbReference type="PROSITE" id="PS50082">
    <property type="entry name" value="WD_REPEATS_2"/>
    <property type="match status" value="8"/>
</dbReference>
<evidence type="ECO:0000259" key="6">
    <source>
        <dbReference type="Pfam" id="PF08154"/>
    </source>
</evidence>
<feature type="domain" description="NLE" evidence="6">
    <location>
        <begin position="24"/>
        <end position="81"/>
    </location>
</feature>
<evidence type="ECO:0000256" key="2">
    <source>
        <dbReference type="ARBA" id="ARBA00022574"/>
    </source>
</evidence>
<feature type="repeat" description="WD" evidence="5">
    <location>
        <begin position="445"/>
        <end position="479"/>
    </location>
</feature>
<feature type="repeat" description="WD" evidence="5">
    <location>
        <begin position="361"/>
        <end position="393"/>
    </location>
</feature>
<dbReference type="PROSITE" id="PS50294">
    <property type="entry name" value="WD_REPEATS_REGION"/>
    <property type="match status" value="6"/>
</dbReference>
<organism evidence="7 8">
    <name type="scientific">Paramecium primaurelia</name>
    <dbReference type="NCBI Taxonomy" id="5886"/>
    <lineage>
        <taxon>Eukaryota</taxon>
        <taxon>Sar</taxon>
        <taxon>Alveolata</taxon>
        <taxon>Ciliophora</taxon>
        <taxon>Intramacronucleata</taxon>
        <taxon>Oligohymenophorea</taxon>
        <taxon>Peniculida</taxon>
        <taxon>Parameciidae</taxon>
        <taxon>Paramecium</taxon>
    </lineage>
</organism>
<protein>
    <recommendedName>
        <fullName evidence="6">NLE domain-containing protein</fullName>
    </recommendedName>
</protein>
<dbReference type="GO" id="GO:0000027">
    <property type="term" value="P:ribosomal large subunit assembly"/>
    <property type="evidence" value="ECO:0007669"/>
    <property type="project" value="TreeGrafter"/>
</dbReference>
<feature type="repeat" description="WD" evidence="5">
    <location>
        <begin position="116"/>
        <end position="157"/>
    </location>
</feature>
<keyword evidence="8" id="KW-1185">Reference proteome</keyword>
<dbReference type="Pfam" id="PF08154">
    <property type="entry name" value="NLE"/>
    <property type="match status" value="1"/>
</dbReference>
<dbReference type="AlphaFoldDB" id="A0A8S1M028"/>
<dbReference type="FunFam" id="2.130.10.10:FF:002225">
    <property type="entry name" value="Notchless-like protein isoform 1"/>
    <property type="match status" value="1"/>
</dbReference>
<feature type="repeat" description="WD" evidence="5">
    <location>
        <begin position="158"/>
        <end position="199"/>
    </location>
</feature>
<dbReference type="OMA" id="VLCAEWE"/>
<comment type="subcellular location">
    <subcellularLocation>
        <location evidence="1">Nucleus</location>
        <location evidence="1">Nucleolus</location>
    </subcellularLocation>
</comment>
<comment type="caution">
    <text evidence="7">The sequence shown here is derived from an EMBL/GenBank/DDBJ whole genome shotgun (WGS) entry which is preliminary data.</text>
</comment>
<dbReference type="CDD" id="cd00200">
    <property type="entry name" value="WD40"/>
    <property type="match status" value="1"/>
</dbReference>
<dbReference type="InterPro" id="IPR019775">
    <property type="entry name" value="WD40_repeat_CS"/>
</dbReference>
<dbReference type="Proteomes" id="UP000688137">
    <property type="component" value="Unassembled WGS sequence"/>
</dbReference>
<evidence type="ECO:0000256" key="5">
    <source>
        <dbReference type="PROSITE-ProRule" id="PRU00221"/>
    </source>
</evidence>
<dbReference type="InterPro" id="IPR012972">
    <property type="entry name" value="NLE"/>
</dbReference>
<dbReference type="InterPro" id="IPR001680">
    <property type="entry name" value="WD40_rpt"/>
</dbReference>
<dbReference type="PANTHER" id="PTHR19848">
    <property type="entry name" value="WD40 REPEAT PROTEIN"/>
    <property type="match status" value="1"/>
</dbReference>
<feature type="repeat" description="WD" evidence="5">
    <location>
        <begin position="201"/>
        <end position="238"/>
    </location>
</feature>
<keyword evidence="3" id="KW-0677">Repeat</keyword>
<reference evidence="7" key="1">
    <citation type="submission" date="2021-01" db="EMBL/GenBank/DDBJ databases">
        <authorList>
            <consortium name="Genoscope - CEA"/>
            <person name="William W."/>
        </authorList>
    </citation>
    <scope>NUCLEOTIDE SEQUENCE</scope>
</reference>
<evidence type="ECO:0000313" key="7">
    <source>
        <dbReference type="EMBL" id="CAD8072879.1"/>
    </source>
</evidence>
<dbReference type="SMART" id="SM00320">
    <property type="entry name" value="WD40"/>
    <property type="match status" value="8"/>
</dbReference>